<accession>A0A381P525</accession>
<evidence type="ECO:0000256" key="1">
    <source>
        <dbReference type="SAM" id="MobiDB-lite"/>
    </source>
</evidence>
<proteinExistence type="predicted"/>
<dbReference type="GO" id="GO:0009055">
    <property type="term" value="F:electron transfer activity"/>
    <property type="evidence" value="ECO:0007669"/>
    <property type="project" value="InterPro"/>
</dbReference>
<sequence>MLCIGTASLTGQTLLPLRDGSLANAEPYLYAAADFGIDPAAVTYYKDIAPILRENCVKCHTTNGMAPMALSTYQEVRRWSQRIKERTAIRDRRGAMPPFFIERNIGIQEFRDSEYLEDEELAKIQAWVDNGSPEGNPADALALSESSGEPAQSWSGGVPWELGEPDLIIPMDPVTVPVVGPDQWGDFGMLPTGLFEDRYVRAVQVREVSDLSFDDPALEGTVGGRFVWHHMNYGVRVLDEDGNTTGARISYPIHEVGRNADIFPEEVGYPLPANSVIHLNNGHFRPNQFRETTAHLEFGFYFHPRDYEPKYRRAGSLAMGNDVDVYARPGEANQTHVTYTVLSQHTKLYAWEPHLHAPGSRSCVEAIWGPVVHTLNCVGYDHNWVKQYLYAPGYEPLLPKGTVVRYVGYLDTTDDNENMADNRNWQGSGRRSTANMFLELGWVVRLTEEEFQAEMAERRLRMKDRNDFDVGCPLCWAFVEENFERPAADGGGGLQ</sequence>
<dbReference type="InterPro" id="IPR036909">
    <property type="entry name" value="Cyt_c-like_dom_sf"/>
</dbReference>
<evidence type="ECO:0000313" key="2">
    <source>
        <dbReference type="EMBL" id="SUZ62045.1"/>
    </source>
</evidence>
<protein>
    <recommendedName>
        <fullName evidence="3">Cytochrome c domain-containing protein</fullName>
    </recommendedName>
</protein>
<feature type="compositionally biased region" description="Polar residues" evidence="1">
    <location>
        <begin position="144"/>
        <end position="155"/>
    </location>
</feature>
<dbReference type="SUPFAM" id="SSF46626">
    <property type="entry name" value="Cytochrome c"/>
    <property type="match status" value="1"/>
</dbReference>
<dbReference type="AlphaFoldDB" id="A0A381P525"/>
<feature type="region of interest" description="Disordered" evidence="1">
    <location>
        <begin position="135"/>
        <end position="157"/>
    </location>
</feature>
<organism evidence="2">
    <name type="scientific">marine metagenome</name>
    <dbReference type="NCBI Taxonomy" id="408172"/>
    <lineage>
        <taxon>unclassified sequences</taxon>
        <taxon>metagenomes</taxon>
        <taxon>ecological metagenomes</taxon>
    </lineage>
</organism>
<evidence type="ECO:0008006" key="3">
    <source>
        <dbReference type="Google" id="ProtNLM"/>
    </source>
</evidence>
<dbReference type="EMBL" id="UINC01000843">
    <property type="protein sequence ID" value="SUZ62045.1"/>
    <property type="molecule type" value="Genomic_DNA"/>
</dbReference>
<name>A0A381P525_9ZZZZ</name>
<dbReference type="GO" id="GO:0020037">
    <property type="term" value="F:heme binding"/>
    <property type="evidence" value="ECO:0007669"/>
    <property type="project" value="InterPro"/>
</dbReference>
<reference evidence="2" key="1">
    <citation type="submission" date="2018-05" db="EMBL/GenBank/DDBJ databases">
        <authorList>
            <person name="Lanie J.A."/>
            <person name="Ng W.-L."/>
            <person name="Kazmierczak K.M."/>
            <person name="Andrzejewski T.M."/>
            <person name="Davidsen T.M."/>
            <person name="Wayne K.J."/>
            <person name="Tettelin H."/>
            <person name="Glass J.I."/>
            <person name="Rusch D."/>
            <person name="Podicherti R."/>
            <person name="Tsui H.-C.T."/>
            <person name="Winkler M.E."/>
        </authorList>
    </citation>
    <scope>NUCLEOTIDE SEQUENCE</scope>
</reference>
<gene>
    <name evidence="2" type="ORF">METZ01_LOCUS14899</name>
</gene>